<comment type="similarity">
    <text evidence="1">Belongs to the BlaI transcriptional regulatory family.</text>
</comment>
<accession>A0A2K4ZJS7</accession>
<sequence>MPTMGVLESRFADMIWSHEPLASRDLIEMAQRELSWKATTSYTVLKRLCERGIFRLQDKTVTSMISREEFYGMKSEQFVEETFDGSLPAFIAAFGTRKKLSEEEIEELKKLIDGLRR</sequence>
<protein>
    <submittedName>
        <fullName evidence="5">Penicillinase repressor</fullName>
    </submittedName>
</protein>
<keyword evidence="6" id="KW-1185">Reference proteome</keyword>
<dbReference type="InterPro" id="IPR005650">
    <property type="entry name" value="BlaI_family"/>
</dbReference>
<evidence type="ECO:0000256" key="2">
    <source>
        <dbReference type="ARBA" id="ARBA00023015"/>
    </source>
</evidence>
<dbReference type="EMBL" id="OFSM01000018">
    <property type="protein sequence ID" value="SOY30721.1"/>
    <property type="molecule type" value="Genomic_DNA"/>
</dbReference>
<dbReference type="RefSeq" id="WP_103240727.1">
    <property type="nucleotide sequence ID" value="NZ_CANRXC010000071.1"/>
</dbReference>
<dbReference type="Gene3D" id="1.10.4040.10">
    <property type="entry name" value="Penicillinase repressor domain"/>
    <property type="match status" value="1"/>
</dbReference>
<evidence type="ECO:0000313" key="5">
    <source>
        <dbReference type="EMBL" id="SOY30721.1"/>
    </source>
</evidence>
<name>A0A2K4ZJS7_9FIRM</name>
<dbReference type="GO" id="GO:0003677">
    <property type="term" value="F:DNA binding"/>
    <property type="evidence" value="ECO:0007669"/>
    <property type="project" value="UniProtKB-KW"/>
</dbReference>
<dbReference type="GO" id="GO:0045892">
    <property type="term" value="P:negative regulation of DNA-templated transcription"/>
    <property type="evidence" value="ECO:0007669"/>
    <property type="project" value="InterPro"/>
</dbReference>
<dbReference type="Pfam" id="PF03965">
    <property type="entry name" value="Penicillinase_R"/>
    <property type="match status" value="1"/>
</dbReference>
<dbReference type="Proteomes" id="UP000236311">
    <property type="component" value="Unassembled WGS sequence"/>
</dbReference>
<evidence type="ECO:0000256" key="4">
    <source>
        <dbReference type="ARBA" id="ARBA00023163"/>
    </source>
</evidence>
<evidence type="ECO:0000256" key="1">
    <source>
        <dbReference type="ARBA" id="ARBA00011046"/>
    </source>
</evidence>
<dbReference type="AlphaFoldDB" id="A0A2K4ZJS7"/>
<dbReference type="SUPFAM" id="SSF46785">
    <property type="entry name" value="Winged helix' DNA-binding domain"/>
    <property type="match status" value="1"/>
</dbReference>
<dbReference type="Gene3D" id="1.10.10.10">
    <property type="entry name" value="Winged helix-like DNA-binding domain superfamily/Winged helix DNA-binding domain"/>
    <property type="match status" value="1"/>
</dbReference>
<dbReference type="OrthoDB" id="9795583at2"/>
<evidence type="ECO:0000256" key="3">
    <source>
        <dbReference type="ARBA" id="ARBA00023125"/>
    </source>
</evidence>
<organism evidence="5 6">
    <name type="scientific">Acetatifactor muris</name>
    <dbReference type="NCBI Taxonomy" id="879566"/>
    <lineage>
        <taxon>Bacteria</taxon>
        <taxon>Bacillati</taxon>
        <taxon>Bacillota</taxon>
        <taxon>Clostridia</taxon>
        <taxon>Lachnospirales</taxon>
        <taxon>Lachnospiraceae</taxon>
        <taxon>Acetatifactor</taxon>
    </lineage>
</organism>
<dbReference type="InterPro" id="IPR036390">
    <property type="entry name" value="WH_DNA-bd_sf"/>
</dbReference>
<reference evidence="5 6" key="1">
    <citation type="submission" date="2018-01" db="EMBL/GenBank/DDBJ databases">
        <authorList>
            <person name="Gaut B.S."/>
            <person name="Morton B.R."/>
            <person name="Clegg M.T."/>
            <person name="Duvall M.R."/>
        </authorList>
    </citation>
    <scope>NUCLEOTIDE SEQUENCE [LARGE SCALE GENOMIC DNA]</scope>
    <source>
        <strain evidence="5">GP69</strain>
    </source>
</reference>
<keyword evidence="2" id="KW-0805">Transcription regulation</keyword>
<evidence type="ECO:0000313" key="6">
    <source>
        <dbReference type="Proteomes" id="UP000236311"/>
    </source>
</evidence>
<dbReference type="InterPro" id="IPR036388">
    <property type="entry name" value="WH-like_DNA-bd_sf"/>
</dbReference>
<keyword evidence="4" id="KW-0804">Transcription</keyword>
<keyword evidence="3" id="KW-0238">DNA-binding</keyword>
<gene>
    <name evidence="5" type="primary">blaI_7</name>
    <name evidence="5" type="ORF">AMURIS_03452</name>
</gene>
<proteinExistence type="inferred from homology"/>